<feature type="compositionally biased region" description="Basic and acidic residues" evidence="2">
    <location>
        <begin position="78"/>
        <end position="88"/>
    </location>
</feature>
<dbReference type="Gene3D" id="1.25.40.10">
    <property type="entry name" value="Tetratricopeptide repeat domain"/>
    <property type="match status" value="1"/>
</dbReference>
<dbReference type="Proteomes" id="UP000093111">
    <property type="component" value="Unassembled WGS sequence"/>
</dbReference>
<dbReference type="SUPFAM" id="SSF81901">
    <property type="entry name" value="HCP-like"/>
    <property type="match status" value="1"/>
</dbReference>
<dbReference type="RefSeq" id="WP_068951456.1">
    <property type="nucleotide sequence ID" value="NZ_LGLV01000004.1"/>
</dbReference>
<dbReference type="SMART" id="SM00671">
    <property type="entry name" value="SEL1"/>
    <property type="match status" value="4"/>
</dbReference>
<comment type="caution">
    <text evidence="4">The sequence shown here is derived from an EMBL/GenBank/DDBJ whole genome shotgun (WGS) entry which is preliminary data.</text>
</comment>
<evidence type="ECO:0000259" key="3">
    <source>
        <dbReference type="Pfam" id="PF01471"/>
    </source>
</evidence>
<dbReference type="InterPro" id="IPR006597">
    <property type="entry name" value="Sel1-like"/>
</dbReference>
<dbReference type="Pfam" id="PF08238">
    <property type="entry name" value="Sel1"/>
    <property type="match status" value="4"/>
</dbReference>
<dbReference type="InterPro" id="IPR036365">
    <property type="entry name" value="PGBD-like_sf"/>
</dbReference>
<protein>
    <submittedName>
        <fullName evidence="4">Peptidoglycan-binding protein</fullName>
    </submittedName>
</protein>
<feature type="compositionally biased region" description="Basic and acidic residues" evidence="2">
    <location>
        <begin position="45"/>
        <end position="58"/>
    </location>
</feature>
<proteinExistence type="predicted"/>
<feature type="region of interest" description="Disordered" evidence="2">
    <location>
        <begin position="1"/>
        <end position="133"/>
    </location>
</feature>
<dbReference type="InterPro" id="IPR036366">
    <property type="entry name" value="PGBDSf"/>
</dbReference>
<dbReference type="STRING" id="1612624.ADU59_02790"/>
<feature type="coiled-coil region" evidence="1">
    <location>
        <begin position="181"/>
        <end position="227"/>
    </location>
</feature>
<dbReference type="PANTHER" id="PTHR43628">
    <property type="entry name" value="ACTIVATOR OF C KINASE PROTEIN 1-RELATED"/>
    <property type="match status" value="1"/>
</dbReference>
<accession>A0A1C7P5Z2</accession>
<dbReference type="OrthoDB" id="5295703at2"/>
<feature type="region of interest" description="Disordered" evidence="2">
    <location>
        <begin position="722"/>
        <end position="744"/>
    </location>
</feature>
<feature type="compositionally biased region" description="Low complexity" evidence="2">
    <location>
        <begin position="924"/>
        <end position="936"/>
    </location>
</feature>
<feature type="compositionally biased region" description="Basic and acidic residues" evidence="2">
    <location>
        <begin position="111"/>
        <end position="129"/>
    </location>
</feature>
<evidence type="ECO:0000313" key="4">
    <source>
        <dbReference type="EMBL" id="OBZ96693.1"/>
    </source>
</evidence>
<dbReference type="InterPro" id="IPR052945">
    <property type="entry name" value="Mitotic_Regulator"/>
</dbReference>
<dbReference type="EMBL" id="LGLV01000004">
    <property type="protein sequence ID" value="OBZ96693.1"/>
    <property type="molecule type" value="Genomic_DNA"/>
</dbReference>
<dbReference type="InterPro" id="IPR011990">
    <property type="entry name" value="TPR-like_helical_dom_sf"/>
</dbReference>
<feature type="region of interest" description="Disordered" evidence="2">
    <location>
        <begin position="915"/>
        <end position="936"/>
    </location>
</feature>
<feature type="domain" description="Peptidoglycan binding-like" evidence="3">
    <location>
        <begin position="1209"/>
        <end position="1260"/>
    </location>
</feature>
<evidence type="ECO:0000256" key="2">
    <source>
        <dbReference type="SAM" id="MobiDB-lite"/>
    </source>
</evidence>
<evidence type="ECO:0000313" key="5">
    <source>
        <dbReference type="Proteomes" id="UP000093111"/>
    </source>
</evidence>
<dbReference type="AlphaFoldDB" id="A0A1C7P5Z2"/>
<keyword evidence="5" id="KW-1185">Reference proteome</keyword>
<name>A0A1C7P5Z2_9HYPH</name>
<dbReference type="SUPFAM" id="SSF47090">
    <property type="entry name" value="PGBD-like"/>
    <property type="match status" value="1"/>
</dbReference>
<reference evidence="4 5" key="1">
    <citation type="journal article" date="2016" name="Syst. Appl. Microbiol.">
        <title>Pararhizobium polonicum sp. nov. isolated from tumors on stone fruit rootstocks.</title>
        <authorList>
            <person name="Pulawska J."/>
            <person name="Kuzmanovic N."/>
            <person name="Willems A."/>
            <person name="Pothier J.F."/>
        </authorList>
    </citation>
    <scope>NUCLEOTIDE SEQUENCE [LARGE SCALE GENOMIC DNA]</scope>
    <source>
        <strain evidence="4 5">F5.1</strain>
    </source>
</reference>
<feature type="coiled-coil region" evidence="1">
    <location>
        <begin position="367"/>
        <end position="403"/>
    </location>
</feature>
<dbReference type="PATRIC" id="fig|1612624.7.peg.577"/>
<dbReference type="Pfam" id="PF01471">
    <property type="entry name" value="PG_binding_1"/>
    <property type="match status" value="1"/>
</dbReference>
<dbReference type="PANTHER" id="PTHR43628:SF1">
    <property type="entry name" value="CHITIN SYNTHASE REGULATORY FACTOR 2-RELATED"/>
    <property type="match status" value="1"/>
</dbReference>
<keyword evidence="1" id="KW-0175">Coiled coil</keyword>
<organism evidence="4 5">
    <name type="scientific">Pararhizobium polonicum</name>
    <dbReference type="NCBI Taxonomy" id="1612624"/>
    <lineage>
        <taxon>Bacteria</taxon>
        <taxon>Pseudomonadati</taxon>
        <taxon>Pseudomonadota</taxon>
        <taxon>Alphaproteobacteria</taxon>
        <taxon>Hyphomicrobiales</taxon>
        <taxon>Rhizobiaceae</taxon>
        <taxon>Rhizobium/Agrobacterium group</taxon>
        <taxon>Pararhizobium</taxon>
    </lineage>
</organism>
<evidence type="ECO:0000256" key="1">
    <source>
        <dbReference type="SAM" id="Coils"/>
    </source>
</evidence>
<dbReference type="InterPro" id="IPR002477">
    <property type="entry name" value="Peptidoglycan-bd-like"/>
</dbReference>
<sequence length="1267" mass="135703">MNGSRSNTPRPGAAPYGDRSSLDALNRTIEGLEARIEGLMGTAGRDPRGRSAAEREGPAARPDPVTEIMQRQRMLTATRERDVSRDRVQPQPAPRAHEERASAAYQSPIQPRRDVPAARSEPYRSEPQRSDPAMAEIAQALVGLRQELKKDIADGLSREMTVLRAEIRGITVDAAQDQTMAEDIRGDLQRLSDSINQLGRQASPSQADALKVEFDELRAMIDGLAREDTVHRMETRWTGVEERMNAFDANRDDELVALAYRLDEIKSQIGSMNSGPAIHALEDKLVSVAQAIELIGRHMQPDDRRMASQFADLDTRLDEISRAIVASGRAAVPDSAGVTRVEGRLADLSRQIDGLQRPTDNGVGSRIEALAARVEELANEEAAVRLEERLEQLSLMLERSQKISAQPDLSEYLSDISRKIDALDQGSVNDALAERLDDLARRIDQLDTPTTSYVGDARFDRLEGQLSDIALRLEETHAAPYDDSEILRSLQDQIANLSSLVSQPREASQDAVPAEFEGRMSALEDYLATSDEYIIEAARQAAEAVMEAYAKNGVAHTAAGGTDMAAISALADDLKVLEDMSRSSEERTARTFEALHETLVHIAEKLERLEERGLEPAEPRAFGARMPDSQPQMPRAVQPVFETEDDPFAEADFGRRYEDLKRDMHGLAAEADASGPSREEVAEAVAVVSEQATVHQGDIKTAALPAAKTGLLAGLAKRLTGKRTEPAQAADRQLVDPAPSIDASDAIEPDVANQLLEPGSGVPDVKKILERVRAGQTGRNGPPSETDKADFIAAARRAAQLAAEEVDTLNKGKSGAAASPIGGAFTRHRRPILMAVGAVLLAIMSYPLVNTLIRGDKAPAQMPVAAVEQPLTDEIPMVGETPETADVAPVMDAGDNNAAPLGALQPQAGEVEQLPATEPQMAQPETPATAIAEPETTLPDATQALPETGDAGARSLSPVIGGAAADTAPVLGETVKSAAADTAIDVPADIKPAALAEAAKAGDPLALFEIGAVYTEGRGIKADLAQAAKWYQRAADAGVVPAEYRLASLYEKGTGVGRDLKKARALYQQAADKGNASAMHNLAVMLASGGDAAPDFAGAGKWFAMAADRGIRDSQFNLAILYARGNGVNQDLEESYKWFSVAARDGDADAGQKRDEVAKALTPDQLKSAKAKFEAWKLIPLDATANSVDVPDTWVGKGTKTASVDMKKALRNIQAILNNNGFDAGKPDGEMGNKTISAIKAFQKSIGQEPTGQITDALVKELLKRNG</sequence>
<dbReference type="Gene3D" id="1.10.101.10">
    <property type="entry name" value="PGBD-like superfamily/PGBD"/>
    <property type="match status" value="1"/>
</dbReference>
<gene>
    <name evidence="4" type="ORF">ADU59_02790</name>
</gene>